<keyword evidence="2" id="KW-0378">Hydrolase</keyword>
<dbReference type="GO" id="GO:0005634">
    <property type="term" value="C:nucleus"/>
    <property type="evidence" value="ECO:0007669"/>
    <property type="project" value="TreeGrafter"/>
</dbReference>
<evidence type="ECO:0000313" key="4">
    <source>
        <dbReference type="RefSeq" id="XP_020094923.1"/>
    </source>
</evidence>
<dbReference type="GO" id="GO:0003676">
    <property type="term" value="F:nucleic acid binding"/>
    <property type="evidence" value="ECO:0007669"/>
    <property type="project" value="InterPro"/>
</dbReference>
<keyword evidence="3" id="KW-1185">Reference proteome</keyword>
<sequence>MTFYQPIAQFADGSIAEVTFEHGNRIFTTNTNSADVVTRSINEAVAIYGPPPISRVHQPVGLHIQRSLPYGAIALLQLFVGKHCLLYQLMHRDAWPPRNLYTFFKDERFCFTGASAEEVVPALQREFGFKVRVALDLGHVASRRLGREDLRWAGLEQLAMEMMRIEMMRPDEFPQSAWGQRALPLQLVAFACANSFISYELSRIVFNHGLLPFLYRGS</sequence>
<dbReference type="InterPro" id="IPR012337">
    <property type="entry name" value="RNaseH-like_sf"/>
</dbReference>
<name>A0A6P5FN65_ANACO</name>
<dbReference type="PANTHER" id="PTHR13620">
    <property type="entry name" value="3-5 EXONUCLEASE"/>
    <property type="match status" value="1"/>
</dbReference>
<dbReference type="AlphaFoldDB" id="A0A6P5FN65"/>
<dbReference type="Gramene" id="Aco016631.1.mrna1">
    <property type="protein sequence ID" value="Aco016631.1.mrna1.cds1"/>
    <property type="gene ID" value="Aco016631.1.path1"/>
</dbReference>
<dbReference type="InterPro" id="IPR051132">
    <property type="entry name" value="3-5_Exonuclease_domain"/>
</dbReference>
<reference evidence="3" key="1">
    <citation type="journal article" date="2015" name="Nat. Genet.">
        <title>The pineapple genome and the evolution of CAM photosynthesis.</title>
        <authorList>
            <person name="Ming R."/>
            <person name="VanBuren R."/>
            <person name="Wai C.M."/>
            <person name="Tang H."/>
            <person name="Schatz M.C."/>
            <person name="Bowers J.E."/>
            <person name="Lyons E."/>
            <person name="Wang M.L."/>
            <person name="Chen J."/>
            <person name="Biggers E."/>
            <person name="Zhang J."/>
            <person name="Huang L."/>
            <person name="Zhang L."/>
            <person name="Miao W."/>
            <person name="Zhang J."/>
            <person name="Ye Z."/>
            <person name="Miao C."/>
            <person name="Lin Z."/>
            <person name="Wang H."/>
            <person name="Zhou H."/>
            <person name="Yim W.C."/>
            <person name="Priest H.D."/>
            <person name="Zheng C."/>
            <person name="Woodhouse M."/>
            <person name="Edger P.P."/>
            <person name="Guyot R."/>
            <person name="Guo H.B."/>
            <person name="Guo H."/>
            <person name="Zheng G."/>
            <person name="Singh R."/>
            <person name="Sharma A."/>
            <person name="Min X."/>
            <person name="Zheng Y."/>
            <person name="Lee H."/>
            <person name="Gurtowski J."/>
            <person name="Sedlazeck F.J."/>
            <person name="Harkess A."/>
            <person name="McKain M.R."/>
            <person name="Liao Z."/>
            <person name="Fang J."/>
            <person name="Liu J."/>
            <person name="Zhang X."/>
            <person name="Zhang Q."/>
            <person name="Hu W."/>
            <person name="Qin Y."/>
            <person name="Wang K."/>
            <person name="Chen L.Y."/>
            <person name="Shirley N."/>
            <person name="Lin Y.R."/>
            <person name="Liu L.Y."/>
            <person name="Hernandez A.G."/>
            <person name="Wright C.L."/>
            <person name="Bulone V."/>
            <person name="Tuskan G.A."/>
            <person name="Heath K."/>
            <person name="Zee F."/>
            <person name="Moore P.H."/>
            <person name="Sunkar R."/>
            <person name="Leebens-Mack J.H."/>
            <person name="Mockler T."/>
            <person name="Bennetzen J.L."/>
            <person name="Freeling M."/>
            <person name="Sankoff D."/>
            <person name="Paterson A.H."/>
            <person name="Zhu X."/>
            <person name="Yang X."/>
            <person name="Smith J.A."/>
            <person name="Cushman J.C."/>
            <person name="Paull R.E."/>
            <person name="Yu Q."/>
        </authorList>
    </citation>
    <scope>NUCLEOTIDE SEQUENCE [LARGE SCALE GENOMIC DNA]</scope>
    <source>
        <strain evidence="3">cv. F153</strain>
    </source>
</reference>
<dbReference type="Proteomes" id="UP000515123">
    <property type="component" value="Linkage group 8"/>
</dbReference>
<reference evidence="4" key="2">
    <citation type="submission" date="2025-08" db="UniProtKB">
        <authorList>
            <consortium name="RefSeq"/>
        </authorList>
    </citation>
    <scope>IDENTIFICATION</scope>
    <source>
        <tissue evidence="4">Leaf</tissue>
    </source>
</reference>
<dbReference type="InterPro" id="IPR036397">
    <property type="entry name" value="RNaseH_sf"/>
</dbReference>
<organism evidence="3 4">
    <name type="scientific">Ananas comosus</name>
    <name type="common">Pineapple</name>
    <name type="synonym">Ananas ananas</name>
    <dbReference type="NCBI Taxonomy" id="4615"/>
    <lineage>
        <taxon>Eukaryota</taxon>
        <taxon>Viridiplantae</taxon>
        <taxon>Streptophyta</taxon>
        <taxon>Embryophyta</taxon>
        <taxon>Tracheophyta</taxon>
        <taxon>Spermatophyta</taxon>
        <taxon>Magnoliopsida</taxon>
        <taxon>Liliopsida</taxon>
        <taxon>Poales</taxon>
        <taxon>Bromeliaceae</taxon>
        <taxon>Bromelioideae</taxon>
        <taxon>Ananas</taxon>
    </lineage>
</organism>
<dbReference type="GeneID" id="109714638"/>
<accession>A0A6P5FN65</accession>
<dbReference type="SUPFAM" id="SSF53098">
    <property type="entry name" value="Ribonuclease H-like"/>
    <property type="match status" value="1"/>
</dbReference>
<dbReference type="Gene3D" id="3.30.420.10">
    <property type="entry name" value="Ribonuclease H-like superfamily/Ribonuclease H"/>
    <property type="match status" value="1"/>
</dbReference>
<dbReference type="PANTHER" id="PTHR13620:SF75">
    <property type="entry name" value="UBIQUITIN-LIKE DOMAIN-CONTAINING PROTEIN"/>
    <property type="match status" value="1"/>
</dbReference>
<evidence type="ECO:0000256" key="1">
    <source>
        <dbReference type="ARBA" id="ARBA00022722"/>
    </source>
</evidence>
<dbReference type="OrthoDB" id="1920326at2759"/>
<evidence type="ECO:0000256" key="2">
    <source>
        <dbReference type="ARBA" id="ARBA00022801"/>
    </source>
</evidence>
<dbReference type="RefSeq" id="XP_020094923.1">
    <property type="nucleotide sequence ID" value="XM_020239334.1"/>
</dbReference>
<dbReference type="GO" id="GO:0005737">
    <property type="term" value="C:cytoplasm"/>
    <property type="evidence" value="ECO:0007669"/>
    <property type="project" value="TreeGrafter"/>
</dbReference>
<proteinExistence type="predicted"/>
<gene>
    <name evidence="4" type="primary">LOC109714638</name>
</gene>
<protein>
    <submittedName>
        <fullName evidence="4">Uncharacterized protein LOC109714638</fullName>
    </submittedName>
</protein>
<keyword evidence="1" id="KW-0540">Nuclease</keyword>
<evidence type="ECO:0000313" key="3">
    <source>
        <dbReference type="Proteomes" id="UP000515123"/>
    </source>
</evidence>
<dbReference type="GO" id="GO:0008408">
    <property type="term" value="F:3'-5' exonuclease activity"/>
    <property type="evidence" value="ECO:0007669"/>
    <property type="project" value="TreeGrafter"/>
</dbReference>